<dbReference type="PANTHER" id="PTHR43732:SF1">
    <property type="entry name" value="RIBOSE 5-PHOSPHATE ISOMERASE"/>
    <property type="match status" value="1"/>
</dbReference>
<dbReference type="InterPro" id="IPR004785">
    <property type="entry name" value="RpiB"/>
</dbReference>
<dbReference type="Pfam" id="PF02502">
    <property type="entry name" value="LacAB_rpiB"/>
    <property type="match status" value="1"/>
</dbReference>
<name>A0A1M5YIZ9_9CLOT</name>
<dbReference type="NCBIfam" id="NF004051">
    <property type="entry name" value="PRK05571.1"/>
    <property type="match status" value="1"/>
</dbReference>
<reference evidence="5 6" key="1">
    <citation type="submission" date="2016-11" db="EMBL/GenBank/DDBJ databases">
        <authorList>
            <person name="Jaros S."/>
            <person name="Januszkiewicz K."/>
            <person name="Wedrychowicz H."/>
        </authorList>
    </citation>
    <scope>NUCLEOTIDE SEQUENCE [LARGE SCALE GENOMIC DNA]</scope>
    <source>
        <strain evidence="5 6">DSM 6191</strain>
    </source>
</reference>
<feature type="binding site" evidence="4">
    <location>
        <position position="109"/>
    </location>
    <ligand>
        <name>D-ribulose 5-phosphate</name>
        <dbReference type="ChEBI" id="CHEBI:58121"/>
    </ligand>
</feature>
<dbReference type="Proteomes" id="UP000184241">
    <property type="component" value="Unassembled WGS sequence"/>
</dbReference>
<dbReference type="PIRSF" id="PIRSF005384">
    <property type="entry name" value="RpiB_LacA_B"/>
    <property type="match status" value="1"/>
</dbReference>
<dbReference type="InterPro" id="IPR003500">
    <property type="entry name" value="RpiB_LacA_LacB"/>
</dbReference>
<dbReference type="NCBIfam" id="TIGR00689">
    <property type="entry name" value="rpiB_lacA_lacB"/>
    <property type="match status" value="1"/>
</dbReference>
<protein>
    <submittedName>
        <fullName evidence="5">Ribose-5-phosphate isomerase</fullName>
    </submittedName>
</protein>
<dbReference type="InterPro" id="IPR051812">
    <property type="entry name" value="SPI_LacAB/RpiB"/>
</dbReference>
<dbReference type="InterPro" id="IPR036569">
    <property type="entry name" value="RpiB_LacA_LacB_sf"/>
</dbReference>
<dbReference type="NCBIfam" id="TIGR01120">
    <property type="entry name" value="rpiB"/>
    <property type="match status" value="1"/>
</dbReference>
<evidence type="ECO:0000256" key="3">
    <source>
        <dbReference type="PIRSR" id="PIRSR005384-1"/>
    </source>
</evidence>
<dbReference type="AlphaFoldDB" id="A0A1M5YIZ9"/>
<dbReference type="SUPFAM" id="SSF89623">
    <property type="entry name" value="Ribose/Galactose isomerase RpiB/AlsB"/>
    <property type="match status" value="1"/>
</dbReference>
<dbReference type="RefSeq" id="WP_073019166.1">
    <property type="nucleotide sequence ID" value="NZ_FQXU01000006.1"/>
</dbReference>
<proteinExistence type="inferred from homology"/>
<evidence type="ECO:0000313" key="5">
    <source>
        <dbReference type="EMBL" id="SHI11869.1"/>
    </source>
</evidence>
<dbReference type="GO" id="GO:0005975">
    <property type="term" value="P:carbohydrate metabolic process"/>
    <property type="evidence" value="ECO:0007669"/>
    <property type="project" value="InterPro"/>
</dbReference>
<feature type="binding site" evidence="4">
    <location>
        <position position="132"/>
    </location>
    <ligand>
        <name>D-ribulose 5-phosphate</name>
        <dbReference type="ChEBI" id="CHEBI:58121"/>
    </ligand>
</feature>
<keyword evidence="2 5" id="KW-0413">Isomerase</keyword>
<feature type="active site" description="Proton acceptor" evidence="3">
    <location>
        <position position="65"/>
    </location>
</feature>
<evidence type="ECO:0000256" key="4">
    <source>
        <dbReference type="PIRSR" id="PIRSR005384-2"/>
    </source>
</evidence>
<comment type="similarity">
    <text evidence="1">Belongs to the LacAB/RpiB family.</text>
</comment>
<feature type="binding site" evidence="4">
    <location>
        <begin position="66"/>
        <end position="70"/>
    </location>
    <ligand>
        <name>D-ribulose 5-phosphate</name>
        <dbReference type="ChEBI" id="CHEBI:58121"/>
    </ligand>
</feature>
<feature type="binding site" evidence="4">
    <location>
        <position position="99"/>
    </location>
    <ligand>
        <name>D-ribulose 5-phosphate</name>
        <dbReference type="ChEBI" id="CHEBI:58121"/>
    </ligand>
</feature>
<evidence type="ECO:0000256" key="1">
    <source>
        <dbReference type="ARBA" id="ARBA00008754"/>
    </source>
</evidence>
<dbReference type="GO" id="GO:0016861">
    <property type="term" value="F:intramolecular oxidoreductase activity, interconverting aldoses and ketoses"/>
    <property type="evidence" value="ECO:0007669"/>
    <property type="project" value="UniProtKB-ARBA"/>
</dbReference>
<feature type="binding site" evidence="4">
    <location>
        <position position="136"/>
    </location>
    <ligand>
        <name>D-ribulose 5-phosphate</name>
        <dbReference type="ChEBI" id="CHEBI:58121"/>
    </ligand>
</feature>
<dbReference type="PANTHER" id="PTHR43732">
    <property type="entry name" value="RIBOSE 5-PHOSPHATE ISOMERASE-RELATED"/>
    <property type="match status" value="1"/>
</dbReference>
<evidence type="ECO:0000256" key="2">
    <source>
        <dbReference type="ARBA" id="ARBA00023235"/>
    </source>
</evidence>
<sequence length="148" mass="16012">MKISIGCDHGGFKLKEKIKEYLTSKNIEVDDYGTFSSESVNYPNYAINVSKSVVDKKSDLGILCCGTGIGMSIVANKIDGIRAAVVGDTFSAKATKEHNNTNILCLGERVIGEGLALDIVDIWINAEFQGGRHQDRLDCITAVEQGNI</sequence>
<dbReference type="Gene3D" id="3.40.1400.10">
    <property type="entry name" value="Sugar-phosphate isomerase, RpiB/LacA/LacB"/>
    <property type="match status" value="1"/>
</dbReference>
<accession>A0A1M5YIZ9</accession>
<organism evidence="5 6">
    <name type="scientific">Clostridium intestinale DSM 6191</name>
    <dbReference type="NCBI Taxonomy" id="1121320"/>
    <lineage>
        <taxon>Bacteria</taxon>
        <taxon>Bacillati</taxon>
        <taxon>Bacillota</taxon>
        <taxon>Clostridia</taxon>
        <taxon>Eubacteriales</taxon>
        <taxon>Clostridiaceae</taxon>
        <taxon>Clostridium</taxon>
    </lineage>
</organism>
<feature type="active site" description="Proton donor" evidence="3">
    <location>
        <position position="98"/>
    </location>
</feature>
<gene>
    <name evidence="5" type="ORF">SAMN02745941_02037</name>
</gene>
<evidence type="ECO:0000313" key="6">
    <source>
        <dbReference type="Proteomes" id="UP000184241"/>
    </source>
</evidence>
<dbReference type="EMBL" id="FQXU01000006">
    <property type="protein sequence ID" value="SHI11869.1"/>
    <property type="molecule type" value="Genomic_DNA"/>
</dbReference>
<feature type="binding site" evidence="4">
    <location>
        <begin position="8"/>
        <end position="9"/>
    </location>
    <ligand>
        <name>D-ribulose 5-phosphate</name>
        <dbReference type="ChEBI" id="CHEBI:58121"/>
    </ligand>
</feature>